<dbReference type="Proteomes" id="UP000185944">
    <property type="component" value="Unassembled WGS sequence"/>
</dbReference>
<reference evidence="3 4" key="1">
    <citation type="submission" date="2016-02" db="EMBL/GenBank/DDBJ databases">
        <title>Discovery of a natural microsporidian pathogen with a broad tissue tropism in Caenorhabditis elegans.</title>
        <authorList>
            <person name="Luallen R.J."/>
            <person name="Reinke A.W."/>
            <person name="Tong L."/>
            <person name="Botts M.R."/>
            <person name="Felix M.-A."/>
            <person name="Troemel E.R."/>
        </authorList>
    </citation>
    <scope>NUCLEOTIDE SEQUENCE [LARGE SCALE GENOMIC DNA]</scope>
    <source>
        <strain evidence="3 4">JUm2807</strain>
    </source>
</reference>
<evidence type="ECO:0000313" key="4">
    <source>
        <dbReference type="Proteomes" id="UP000185944"/>
    </source>
</evidence>
<accession>A0A177EDX6</accession>
<dbReference type="GeneID" id="93647083"/>
<evidence type="ECO:0000256" key="2">
    <source>
        <dbReference type="SAM" id="SignalP"/>
    </source>
</evidence>
<keyword evidence="2" id="KW-0732">Signal</keyword>
<proteinExistence type="predicted"/>
<feature type="signal peptide" evidence="2">
    <location>
        <begin position="1"/>
        <end position="28"/>
    </location>
</feature>
<feature type="chain" id="PRO_5008060289" evidence="2">
    <location>
        <begin position="29"/>
        <end position="103"/>
    </location>
</feature>
<feature type="region of interest" description="Disordered" evidence="1">
    <location>
        <begin position="36"/>
        <end position="83"/>
    </location>
</feature>
<dbReference type="RefSeq" id="XP_067544248.1">
    <property type="nucleotide sequence ID" value="XM_067688151.1"/>
</dbReference>
<dbReference type="AlphaFoldDB" id="A0A177EDX6"/>
<evidence type="ECO:0000313" key="3">
    <source>
        <dbReference type="EMBL" id="OAG29600.1"/>
    </source>
</evidence>
<dbReference type="VEuPathDB" id="MicrosporidiaDB:NEDG_00733"/>
<keyword evidence="4" id="KW-1185">Reference proteome</keyword>
<sequence>MVINTTKFSATVFLACLLCIFLSMITCAEPENAAAIDEEHNPNPPNSAQDTAPGNEGPGDGNGSEGENAPDDKKEGKGAWYKAKKEGRKAKEYLRNKFRTNPN</sequence>
<gene>
    <name evidence="3" type="ORF">NEDG_00733</name>
</gene>
<dbReference type="EMBL" id="LTDL01000040">
    <property type="protein sequence ID" value="OAG29600.1"/>
    <property type="molecule type" value="Genomic_DNA"/>
</dbReference>
<comment type="caution">
    <text evidence="3">The sequence shown here is derived from an EMBL/GenBank/DDBJ whole genome shotgun (WGS) entry which is preliminary data.</text>
</comment>
<evidence type="ECO:0000256" key="1">
    <source>
        <dbReference type="SAM" id="MobiDB-lite"/>
    </source>
</evidence>
<protein>
    <submittedName>
        <fullName evidence="3">Uncharacterized protein</fullName>
    </submittedName>
</protein>
<organism evidence="3 4">
    <name type="scientific">Nematocida displodere</name>
    <dbReference type="NCBI Taxonomy" id="1805483"/>
    <lineage>
        <taxon>Eukaryota</taxon>
        <taxon>Fungi</taxon>
        <taxon>Fungi incertae sedis</taxon>
        <taxon>Microsporidia</taxon>
        <taxon>Nematocida</taxon>
    </lineage>
</organism>
<name>A0A177EDX6_9MICR</name>